<dbReference type="GO" id="GO:0008173">
    <property type="term" value="F:RNA methyltransferase activity"/>
    <property type="evidence" value="ECO:0007669"/>
    <property type="project" value="InterPro"/>
</dbReference>
<dbReference type="NCBIfam" id="TIGR00479">
    <property type="entry name" value="rumA"/>
    <property type="match status" value="1"/>
</dbReference>
<dbReference type="InterPro" id="IPR030390">
    <property type="entry name" value="MeTrfase_TrmA_AS"/>
</dbReference>
<dbReference type="GO" id="GO:0009451">
    <property type="term" value="P:RNA modification"/>
    <property type="evidence" value="ECO:0007669"/>
    <property type="project" value="UniProtKB-ARBA"/>
</dbReference>
<dbReference type="AlphaFoldDB" id="A0A1F7VCW5"/>
<comment type="similarity">
    <text evidence="4">Belongs to the class I-like SAM-binding methyltransferase superfamily. RNA M5U methyltransferase family.</text>
</comment>
<feature type="binding site" evidence="4">
    <location>
        <position position="264"/>
    </location>
    <ligand>
        <name>S-adenosyl-L-methionine</name>
        <dbReference type="ChEBI" id="CHEBI:59789"/>
    </ligand>
</feature>
<protein>
    <submittedName>
        <fullName evidence="6">23S rRNA (Uracil-5-)-methyltransferase RumA</fullName>
    </submittedName>
</protein>
<evidence type="ECO:0000256" key="3">
    <source>
        <dbReference type="ARBA" id="ARBA00022691"/>
    </source>
</evidence>
<evidence type="ECO:0000256" key="2">
    <source>
        <dbReference type="ARBA" id="ARBA00022679"/>
    </source>
</evidence>
<reference evidence="6 7" key="1">
    <citation type="journal article" date="2016" name="Nat. Commun.">
        <title>Thousands of microbial genomes shed light on interconnected biogeochemical processes in an aquifer system.</title>
        <authorList>
            <person name="Anantharaman K."/>
            <person name="Brown C.T."/>
            <person name="Hug L.A."/>
            <person name="Sharon I."/>
            <person name="Castelle C.J."/>
            <person name="Probst A.J."/>
            <person name="Thomas B.C."/>
            <person name="Singh A."/>
            <person name="Wilkins M.J."/>
            <person name="Karaoz U."/>
            <person name="Brodie E.L."/>
            <person name="Williams K.H."/>
            <person name="Hubbard S.S."/>
            <person name="Banfield J.F."/>
        </authorList>
    </citation>
    <scope>NUCLEOTIDE SEQUENCE [LARGE SCALE GENOMIC DNA]</scope>
</reference>
<accession>A0A1F7VCW5</accession>
<dbReference type="EMBL" id="MGEQ01000002">
    <property type="protein sequence ID" value="OGL87968.1"/>
    <property type="molecule type" value="Genomic_DNA"/>
</dbReference>
<proteinExistence type="inferred from homology"/>
<dbReference type="PROSITE" id="PS01231">
    <property type="entry name" value="TRMA_2"/>
    <property type="match status" value="1"/>
</dbReference>
<dbReference type="InterPro" id="IPR010280">
    <property type="entry name" value="U5_MeTrfase_fam"/>
</dbReference>
<dbReference type="GO" id="GO:0032259">
    <property type="term" value="P:methylation"/>
    <property type="evidence" value="ECO:0007669"/>
    <property type="project" value="UniProtKB-KW"/>
</dbReference>
<feature type="active site" evidence="5">
    <location>
        <position position="334"/>
    </location>
</feature>
<organism evidence="6 7">
    <name type="scientific">Candidatus Uhrbacteria bacterium RIFCSPLOWO2_02_FULL_48_18</name>
    <dbReference type="NCBI Taxonomy" id="1802408"/>
    <lineage>
        <taxon>Bacteria</taxon>
        <taxon>Candidatus Uhriibacteriota</taxon>
    </lineage>
</organism>
<dbReference type="Pfam" id="PF05958">
    <property type="entry name" value="tRNA_U5-meth_tr"/>
    <property type="match status" value="1"/>
</dbReference>
<dbReference type="CDD" id="cd02440">
    <property type="entry name" value="AdoMet_MTases"/>
    <property type="match status" value="1"/>
</dbReference>
<gene>
    <name evidence="6" type="ORF">A3I41_02565</name>
</gene>
<comment type="caution">
    <text evidence="6">The sequence shown here is derived from an EMBL/GenBank/DDBJ whole genome shotgun (WGS) entry which is preliminary data.</text>
</comment>
<keyword evidence="1 4" id="KW-0489">Methyltransferase</keyword>
<evidence type="ECO:0000313" key="6">
    <source>
        <dbReference type="EMBL" id="OGL87968.1"/>
    </source>
</evidence>
<dbReference type="Proteomes" id="UP000176593">
    <property type="component" value="Unassembled WGS sequence"/>
</dbReference>
<dbReference type="InterPro" id="IPR029063">
    <property type="entry name" value="SAM-dependent_MTases_sf"/>
</dbReference>
<name>A0A1F7VCW5_9BACT</name>
<evidence type="ECO:0000313" key="7">
    <source>
        <dbReference type="Proteomes" id="UP000176593"/>
    </source>
</evidence>
<feature type="binding site" evidence="4">
    <location>
        <position position="307"/>
    </location>
    <ligand>
        <name>S-adenosyl-L-methionine</name>
        <dbReference type="ChEBI" id="CHEBI:59789"/>
    </ligand>
</feature>
<sequence length="376" mass="42184">MSHLCPNKELCGSCAWSHIPYEKQLIQKVSDINGSFKLKGLSLKCEEVLPSPKLEHYRNRMDFVIDFEGRVGMRQKDKWWKVLDNHTCFLADEQIDALFVLVREWAKTCGLSFYDRRAHTGLLRYATIRATRTGQTMIVLVTSAPSNEDERSQILSALSALSALAAPSTLIWSINATDSDTSFGTELTTISGAGYIEEEISSVKYRISPNAFFQTNSYASHLLLDTVKEFCGDVSDKRVLDLYCGTGFFSIALASSAREMIGVELNAEAIEDAKTNAILNNVSPEFFAAPTEDYDWSKHNADIVILDPPRSGMHDRALADVIKHKPITIIYVSCNPKNFAREMVQLQEIYNVTAMKAIDMFPHTPHVELVTKLELK</sequence>
<dbReference type="PROSITE" id="PS01230">
    <property type="entry name" value="TRMA_1"/>
    <property type="match status" value="1"/>
</dbReference>
<dbReference type="GO" id="GO:0006396">
    <property type="term" value="P:RNA processing"/>
    <property type="evidence" value="ECO:0007669"/>
    <property type="project" value="InterPro"/>
</dbReference>
<dbReference type="Gene3D" id="2.40.50.1070">
    <property type="match status" value="1"/>
</dbReference>
<evidence type="ECO:0000256" key="4">
    <source>
        <dbReference type="PROSITE-ProRule" id="PRU01024"/>
    </source>
</evidence>
<evidence type="ECO:0000256" key="5">
    <source>
        <dbReference type="PROSITE-ProRule" id="PRU10015"/>
    </source>
</evidence>
<dbReference type="PROSITE" id="PS51687">
    <property type="entry name" value="SAM_MT_RNA_M5U"/>
    <property type="match status" value="1"/>
</dbReference>
<evidence type="ECO:0000256" key="1">
    <source>
        <dbReference type="ARBA" id="ARBA00022603"/>
    </source>
</evidence>
<dbReference type="PANTHER" id="PTHR11061:SF30">
    <property type="entry name" value="TRNA (URACIL(54)-C(5))-METHYLTRANSFERASE"/>
    <property type="match status" value="1"/>
</dbReference>
<dbReference type="PANTHER" id="PTHR11061">
    <property type="entry name" value="RNA M5U METHYLTRANSFERASE"/>
    <property type="match status" value="1"/>
</dbReference>
<feature type="active site" description="Nucleophile" evidence="4">
    <location>
        <position position="334"/>
    </location>
</feature>
<feature type="binding site" evidence="4">
    <location>
        <position position="243"/>
    </location>
    <ligand>
        <name>S-adenosyl-L-methionine</name>
        <dbReference type="ChEBI" id="CHEBI:59789"/>
    </ligand>
</feature>
<keyword evidence="3 4" id="KW-0949">S-adenosyl-L-methionine</keyword>
<dbReference type="GO" id="GO:0008757">
    <property type="term" value="F:S-adenosylmethionine-dependent methyltransferase activity"/>
    <property type="evidence" value="ECO:0007669"/>
    <property type="project" value="UniProtKB-ARBA"/>
</dbReference>
<dbReference type="InterPro" id="IPR030391">
    <property type="entry name" value="MeTrfase_TrmA_CS"/>
</dbReference>
<dbReference type="Gene3D" id="3.40.50.150">
    <property type="entry name" value="Vaccinia Virus protein VP39"/>
    <property type="match status" value="1"/>
</dbReference>
<keyword evidence="2 4" id="KW-0808">Transferase</keyword>
<dbReference type="SUPFAM" id="SSF53335">
    <property type="entry name" value="S-adenosyl-L-methionine-dependent methyltransferases"/>
    <property type="match status" value="1"/>
</dbReference>
<feature type="binding site" evidence="4">
    <location>
        <position position="214"/>
    </location>
    <ligand>
        <name>S-adenosyl-L-methionine</name>
        <dbReference type="ChEBI" id="CHEBI:59789"/>
    </ligand>
</feature>